<comment type="caution">
    <text evidence="2">The sequence shown here is derived from an EMBL/GenBank/DDBJ whole genome shotgun (WGS) entry which is preliminary data.</text>
</comment>
<evidence type="ECO:0000256" key="1">
    <source>
        <dbReference type="SAM" id="MobiDB-lite"/>
    </source>
</evidence>
<dbReference type="Proteomes" id="UP001160390">
    <property type="component" value="Unassembled WGS sequence"/>
</dbReference>
<organism evidence="2 3">
    <name type="scientific">Clonostachys chloroleuca</name>
    <dbReference type="NCBI Taxonomy" id="1926264"/>
    <lineage>
        <taxon>Eukaryota</taxon>
        <taxon>Fungi</taxon>
        <taxon>Dikarya</taxon>
        <taxon>Ascomycota</taxon>
        <taxon>Pezizomycotina</taxon>
        <taxon>Sordariomycetes</taxon>
        <taxon>Hypocreomycetidae</taxon>
        <taxon>Hypocreales</taxon>
        <taxon>Bionectriaceae</taxon>
        <taxon>Clonostachys</taxon>
    </lineage>
</organism>
<dbReference type="EMBL" id="CABFNP030000416">
    <property type="protein sequence ID" value="CAI6013856.1"/>
    <property type="molecule type" value="Genomic_DNA"/>
</dbReference>
<protein>
    <submittedName>
        <fullName evidence="2">Uncharacterized protein</fullName>
    </submittedName>
</protein>
<evidence type="ECO:0000313" key="2">
    <source>
        <dbReference type="EMBL" id="CAI6013856.1"/>
    </source>
</evidence>
<sequence length="125" mass="13739">MNHGRKVEEALANPTFGAREVREVVYSFKDSMDWELHERSMFRSLMDSILDDIAKPKAADGVNASGPVEGTRKRTLEEVTGDNQHFVVVSDDDDEPELPDDWFANDVRGGNGGKAASSGPMDGEI</sequence>
<reference evidence="2" key="1">
    <citation type="submission" date="2023-01" db="EMBL/GenBank/DDBJ databases">
        <authorList>
            <person name="Piombo E."/>
        </authorList>
    </citation>
    <scope>NUCLEOTIDE SEQUENCE</scope>
</reference>
<dbReference type="AlphaFoldDB" id="A0AA35LP09"/>
<evidence type="ECO:0000313" key="3">
    <source>
        <dbReference type="Proteomes" id="UP001160390"/>
    </source>
</evidence>
<feature type="region of interest" description="Disordered" evidence="1">
    <location>
        <begin position="103"/>
        <end position="125"/>
    </location>
</feature>
<keyword evidence="3" id="KW-1185">Reference proteome</keyword>
<accession>A0AA35LP09</accession>
<gene>
    <name evidence="2" type="ORF">CCHLO57077_00017430</name>
</gene>
<name>A0AA35LP09_9HYPO</name>
<proteinExistence type="predicted"/>